<feature type="chain" id="PRO_5004722774" description="Defensin-like domain-containing protein" evidence="6">
    <location>
        <begin position="24"/>
        <end position="93"/>
    </location>
</feature>
<comment type="similarity">
    <text evidence="1">Belongs to the DEFL family.</text>
</comment>
<accession>V4KYL8</accession>
<keyword evidence="6" id="KW-0732">Signal</keyword>
<feature type="signal peptide" evidence="6">
    <location>
        <begin position="1"/>
        <end position="23"/>
    </location>
</feature>
<evidence type="ECO:0000256" key="5">
    <source>
        <dbReference type="ARBA" id="ARBA00023157"/>
    </source>
</evidence>
<keyword evidence="3" id="KW-0295">Fungicide</keyword>
<dbReference type="EMBL" id="KI517464">
    <property type="protein sequence ID" value="ESQ43055.1"/>
    <property type="molecule type" value="Genomic_DNA"/>
</dbReference>
<dbReference type="GO" id="GO:0050832">
    <property type="term" value="P:defense response to fungus"/>
    <property type="evidence" value="ECO:0007669"/>
    <property type="project" value="UniProtKB-KW"/>
</dbReference>
<evidence type="ECO:0000256" key="1">
    <source>
        <dbReference type="ARBA" id="ARBA00006722"/>
    </source>
</evidence>
<keyword evidence="2" id="KW-0929">Antimicrobial</keyword>
<sequence length="93" mass="10267">MDFSKLMVVFTLVILIAVSSVHCQTNDLISAETGMKVQDLPPNCGKDTQECNESFLDQDCNRYCVQLSYKHGVCILSEGLIGPNPPKYSCCCD</sequence>
<evidence type="ECO:0000256" key="2">
    <source>
        <dbReference type="ARBA" id="ARBA00022529"/>
    </source>
</evidence>
<dbReference type="KEGG" id="eus:EUTSA_v10015134mg"/>
<feature type="domain" description="Defensin-like" evidence="7">
    <location>
        <begin position="48"/>
        <end position="92"/>
    </location>
</feature>
<keyword evidence="5" id="KW-1015">Disulfide bond</keyword>
<evidence type="ECO:0000259" key="7">
    <source>
        <dbReference type="Pfam" id="PF24552"/>
    </source>
</evidence>
<name>V4KYL8_EUTSA</name>
<dbReference type="AlphaFoldDB" id="V4KYL8"/>
<dbReference type="InterPro" id="IPR056373">
    <property type="entry name" value="Defensin-like_dom"/>
</dbReference>
<evidence type="ECO:0000256" key="6">
    <source>
        <dbReference type="SAM" id="SignalP"/>
    </source>
</evidence>
<gene>
    <name evidence="8" type="ORF">EUTSA_v10015134mg</name>
</gene>
<evidence type="ECO:0000313" key="9">
    <source>
        <dbReference type="Proteomes" id="UP000030689"/>
    </source>
</evidence>
<proteinExistence type="inferred from homology"/>
<dbReference type="Pfam" id="PF24552">
    <property type="entry name" value="Defensin"/>
    <property type="match status" value="1"/>
</dbReference>
<dbReference type="Proteomes" id="UP000030689">
    <property type="component" value="Unassembled WGS sequence"/>
</dbReference>
<dbReference type="Gramene" id="ESQ43055">
    <property type="protein sequence ID" value="ESQ43055"/>
    <property type="gene ID" value="EUTSA_v10015134mg"/>
</dbReference>
<organism evidence="8 9">
    <name type="scientific">Eutrema salsugineum</name>
    <name type="common">Saltwater cress</name>
    <name type="synonym">Sisymbrium salsugineum</name>
    <dbReference type="NCBI Taxonomy" id="72664"/>
    <lineage>
        <taxon>Eukaryota</taxon>
        <taxon>Viridiplantae</taxon>
        <taxon>Streptophyta</taxon>
        <taxon>Embryophyta</taxon>
        <taxon>Tracheophyta</taxon>
        <taxon>Spermatophyta</taxon>
        <taxon>Magnoliopsida</taxon>
        <taxon>eudicotyledons</taxon>
        <taxon>Gunneridae</taxon>
        <taxon>Pentapetalae</taxon>
        <taxon>rosids</taxon>
        <taxon>malvids</taxon>
        <taxon>Brassicales</taxon>
        <taxon>Brassicaceae</taxon>
        <taxon>Eutremeae</taxon>
        <taxon>Eutrema</taxon>
    </lineage>
</organism>
<protein>
    <recommendedName>
        <fullName evidence="7">Defensin-like domain-containing protein</fullName>
    </recommendedName>
</protein>
<keyword evidence="4" id="KW-0611">Plant defense</keyword>
<evidence type="ECO:0000313" key="8">
    <source>
        <dbReference type="EMBL" id="ESQ43055.1"/>
    </source>
</evidence>
<evidence type="ECO:0000256" key="4">
    <source>
        <dbReference type="ARBA" id="ARBA00022821"/>
    </source>
</evidence>
<evidence type="ECO:0000256" key="3">
    <source>
        <dbReference type="ARBA" id="ARBA00022577"/>
    </source>
</evidence>
<dbReference type="GO" id="GO:0031640">
    <property type="term" value="P:killing of cells of another organism"/>
    <property type="evidence" value="ECO:0007669"/>
    <property type="project" value="UniProtKB-KW"/>
</dbReference>
<reference evidence="8 9" key="1">
    <citation type="journal article" date="2013" name="Front. Plant Sci.">
        <title>The Reference Genome of the Halophytic Plant Eutrema salsugineum.</title>
        <authorList>
            <person name="Yang R."/>
            <person name="Jarvis D.E."/>
            <person name="Chen H."/>
            <person name="Beilstein M.A."/>
            <person name="Grimwood J."/>
            <person name="Jenkins J."/>
            <person name="Shu S."/>
            <person name="Prochnik S."/>
            <person name="Xin M."/>
            <person name="Ma C."/>
            <person name="Schmutz J."/>
            <person name="Wing R.A."/>
            <person name="Mitchell-Olds T."/>
            <person name="Schumaker K.S."/>
            <person name="Wang X."/>
        </authorList>
    </citation>
    <scope>NUCLEOTIDE SEQUENCE [LARGE SCALE GENOMIC DNA]</scope>
</reference>
<keyword evidence="9" id="KW-1185">Reference proteome</keyword>